<dbReference type="Proteomes" id="UP000015100">
    <property type="component" value="Unassembled WGS sequence"/>
</dbReference>
<dbReference type="OrthoDB" id="416253at2759"/>
<dbReference type="EMBL" id="AQGS01000118">
    <property type="protein sequence ID" value="EPS42314.1"/>
    <property type="molecule type" value="Genomic_DNA"/>
</dbReference>
<evidence type="ECO:0000313" key="4">
    <source>
        <dbReference type="Proteomes" id="UP000015100"/>
    </source>
</evidence>
<accession>S8AHI6</accession>
<keyword evidence="4" id="KW-1185">Reference proteome</keyword>
<reference evidence="4" key="2">
    <citation type="submission" date="2013-04" db="EMBL/GenBank/DDBJ databases">
        <title>Genomic mechanisms accounting for the adaptation to parasitism in nematode-trapping fungi.</title>
        <authorList>
            <person name="Ahren D.G."/>
        </authorList>
    </citation>
    <scope>NUCLEOTIDE SEQUENCE [LARGE SCALE GENOMIC DNA]</scope>
    <source>
        <strain evidence="4">CBS 200.50</strain>
    </source>
</reference>
<dbReference type="PANTHER" id="PTHR43827">
    <property type="entry name" value="2,5-DIKETO-D-GLUCONIC ACID REDUCTASE"/>
    <property type="match status" value="1"/>
</dbReference>
<reference evidence="3 4" key="1">
    <citation type="journal article" date="2013" name="PLoS Genet.">
        <title>Genomic mechanisms accounting for the adaptation to parasitism in nematode-trapping fungi.</title>
        <authorList>
            <person name="Meerupati T."/>
            <person name="Andersson K.M."/>
            <person name="Friman E."/>
            <person name="Kumar D."/>
            <person name="Tunlid A."/>
            <person name="Ahren D."/>
        </authorList>
    </citation>
    <scope>NUCLEOTIDE SEQUENCE [LARGE SCALE GENOMIC DNA]</scope>
    <source>
        <strain evidence="3 4">CBS 200.50</strain>
    </source>
</reference>
<evidence type="ECO:0000259" key="2">
    <source>
        <dbReference type="Pfam" id="PF00248"/>
    </source>
</evidence>
<dbReference type="PANTHER" id="PTHR43827:SF13">
    <property type="entry name" value="ALDO_KETO REDUCTASE FAMILY PROTEIN"/>
    <property type="match status" value="1"/>
</dbReference>
<comment type="caution">
    <text evidence="3">The sequence shown here is derived from an EMBL/GenBank/DDBJ whole genome shotgun (WGS) entry which is preliminary data.</text>
</comment>
<dbReference type="HOGENOM" id="CLU_448344_0_0_1"/>
<protein>
    <recommendedName>
        <fullName evidence="2">NADP-dependent oxidoreductase domain-containing protein</fullName>
    </recommendedName>
</protein>
<evidence type="ECO:0000313" key="3">
    <source>
        <dbReference type="EMBL" id="EPS42314.1"/>
    </source>
</evidence>
<dbReference type="InterPro" id="IPR036812">
    <property type="entry name" value="NAD(P)_OxRdtase_dom_sf"/>
</dbReference>
<gene>
    <name evidence="3" type="ORF">H072_3692</name>
</gene>
<dbReference type="SUPFAM" id="SSF51430">
    <property type="entry name" value="NAD(P)-linked oxidoreductase"/>
    <property type="match status" value="1"/>
</dbReference>
<keyword evidence="1" id="KW-0560">Oxidoreductase</keyword>
<dbReference type="Gene3D" id="3.20.20.100">
    <property type="entry name" value="NADP-dependent oxidoreductase domain"/>
    <property type="match status" value="1"/>
</dbReference>
<dbReference type="AlphaFoldDB" id="S8AHI6"/>
<evidence type="ECO:0000256" key="1">
    <source>
        <dbReference type="ARBA" id="ARBA00023002"/>
    </source>
</evidence>
<dbReference type="CDD" id="cd19071">
    <property type="entry name" value="AKR_AKR1-5-like"/>
    <property type="match status" value="1"/>
</dbReference>
<feature type="domain" description="NADP-dependent oxidoreductase" evidence="2">
    <location>
        <begin position="2"/>
        <end position="231"/>
    </location>
</feature>
<name>S8AHI6_DACHA</name>
<dbReference type="GO" id="GO:0016491">
    <property type="term" value="F:oxidoreductase activity"/>
    <property type="evidence" value="ECO:0007669"/>
    <property type="project" value="UniProtKB-KW"/>
</dbReference>
<dbReference type="InterPro" id="IPR020471">
    <property type="entry name" value="AKR"/>
</dbReference>
<organism evidence="3 4">
    <name type="scientific">Dactylellina haptotyla (strain CBS 200.50)</name>
    <name type="common">Nematode-trapping fungus</name>
    <name type="synonym">Monacrosporium haptotylum</name>
    <dbReference type="NCBI Taxonomy" id="1284197"/>
    <lineage>
        <taxon>Eukaryota</taxon>
        <taxon>Fungi</taxon>
        <taxon>Dikarya</taxon>
        <taxon>Ascomycota</taxon>
        <taxon>Pezizomycotina</taxon>
        <taxon>Orbiliomycetes</taxon>
        <taxon>Orbiliales</taxon>
        <taxon>Orbiliaceae</taxon>
        <taxon>Dactylellina</taxon>
    </lineage>
</organism>
<dbReference type="InterPro" id="IPR023210">
    <property type="entry name" value="NADP_OxRdtase_dom"/>
</dbReference>
<proteinExistence type="predicted"/>
<dbReference type="Pfam" id="PF00248">
    <property type="entry name" value="Aldo_ket_red"/>
    <property type="match status" value="1"/>
</dbReference>
<sequence>MLQAGYRGIDSAEWYENEHVCGRAIHDFLSTNPSLSRSSIFFTTKLRNNVSYDATRTAIKRSLKDCNLGYIDLYLIHAPYGGPKIREEIYRAAIDAVKDGEVKGLGVSNYGIRHLQEILDKFPDYPPLVNQIELNPFITQPAIVTFCRENNIILQAYTPLAKSQRFSDDTVTALADKYGKTPAEIMIKWGLQEGFVSLPKSVTQSRIIANLKGSEGWGMEEEDMQKLRGLDEHFVTEWDPTDCPTFTSTTTVSVVTIPLTSTATLNARKRQATGSVPDYAAYACPDTVAYSSACQCIGVPADGTAYTQLPNVTVTESITATTSAVVTQITEFALQLTGDAVNAQFKGNFLYSFLDSVTGSQQVGSTADFAQAAKFYADANGNVTGLDGVPFAVAAGNNSSNIYQQIPGSGSIYLAIHNSTAQAKLFSSVTNIYTAGCVGPIILKSVPYPTGATTAPAAAAKRVILQEDPSSGNVYSGQYLGLISESVGGSHTGTTLKRLLLSANQAAAIVFFADPINGNLFSLTNEPFIFDNSASSNFWLDFPEPGVDYSTTDVICPCILGSDLQVTCRSGDYVSLAAYSTDAHIQIYNNPGTPNSPWVGPLRLKGIWQ</sequence>
<dbReference type="PRINTS" id="PR00069">
    <property type="entry name" value="ALDKETRDTASE"/>
</dbReference>
<dbReference type="eggNOG" id="KOG1577">
    <property type="taxonomic scope" value="Eukaryota"/>
</dbReference>
<dbReference type="STRING" id="1284197.S8AHI6"/>